<dbReference type="InterPro" id="IPR013757">
    <property type="entry name" value="Topo_IIA_A_a_sf"/>
</dbReference>
<evidence type="ECO:0000256" key="1">
    <source>
        <dbReference type="ARBA" id="ARBA00000185"/>
    </source>
</evidence>
<gene>
    <name evidence="2" type="ORF">GCM10009554_51850</name>
</gene>
<sequence length="91" mass="9987">MTAELEAAEQRVRIFEGILVAVDRRVELLDIVANAASTDVALQALSRHLGLDEIQAQAVLDLQVRRFSTGERAKIVEILASAKEYVADLRG</sequence>
<evidence type="ECO:0008006" key="4">
    <source>
        <dbReference type="Google" id="ProtNLM"/>
    </source>
</evidence>
<dbReference type="SUPFAM" id="SSF56719">
    <property type="entry name" value="Type II DNA topoisomerase"/>
    <property type="match status" value="1"/>
</dbReference>
<comment type="caution">
    <text evidence="2">The sequence shown here is derived from an EMBL/GenBank/DDBJ whole genome shotgun (WGS) entry which is preliminary data.</text>
</comment>
<dbReference type="Proteomes" id="UP001500542">
    <property type="component" value="Unassembled WGS sequence"/>
</dbReference>
<comment type="catalytic activity">
    <reaction evidence="1">
        <text>ATP-dependent breakage, passage and rejoining of double-stranded DNA.</text>
        <dbReference type="EC" id="5.6.2.2"/>
    </reaction>
</comment>
<dbReference type="InterPro" id="IPR013760">
    <property type="entry name" value="Topo_IIA-like_dom_sf"/>
</dbReference>
<dbReference type="EMBL" id="BAAAHK010000013">
    <property type="protein sequence ID" value="GAA0951029.1"/>
    <property type="molecule type" value="Genomic_DNA"/>
</dbReference>
<proteinExistence type="predicted"/>
<keyword evidence="3" id="KW-1185">Reference proteome</keyword>
<protein>
    <recommendedName>
        <fullName evidence="4">DNA topoisomerase (ATP-hydrolyzing)</fullName>
    </recommendedName>
</protein>
<evidence type="ECO:0000313" key="2">
    <source>
        <dbReference type="EMBL" id="GAA0951029.1"/>
    </source>
</evidence>
<name>A0ABN1R3I8_9ACTN</name>
<evidence type="ECO:0000313" key="3">
    <source>
        <dbReference type="Proteomes" id="UP001500542"/>
    </source>
</evidence>
<dbReference type="Gene3D" id="1.10.268.10">
    <property type="entry name" value="Topoisomerase, domain 3"/>
    <property type="match status" value="1"/>
</dbReference>
<organism evidence="2 3">
    <name type="scientific">Kribbella koreensis</name>
    <dbReference type="NCBI Taxonomy" id="57909"/>
    <lineage>
        <taxon>Bacteria</taxon>
        <taxon>Bacillati</taxon>
        <taxon>Actinomycetota</taxon>
        <taxon>Actinomycetes</taxon>
        <taxon>Propionibacteriales</taxon>
        <taxon>Kribbellaceae</taxon>
        <taxon>Kribbella</taxon>
    </lineage>
</organism>
<reference evidence="2 3" key="1">
    <citation type="journal article" date="2019" name="Int. J. Syst. Evol. Microbiol.">
        <title>The Global Catalogue of Microorganisms (GCM) 10K type strain sequencing project: providing services to taxonomists for standard genome sequencing and annotation.</title>
        <authorList>
            <consortium name="The Broad Institute Genomics Platform"/>
            <consortium name="The Broad Institute Genome Sequencing Center for Infectious Disease"/>
            <person name="Wu L."/>
            <person name="Ma J."/>
        </authorList>
    </citation>
    <scope>NUCLEOTIDE SEQUENCE [LARGE SCALE GENOMIC DNA]</scope>
    <source>
        <strain evidence="2 3">JCM 10977</strain>
    </source>
</reference>
<accession>A0ABN1R3I8</accession>
<dbReference type="RefSeq" id="WP_343975293.1">
    <property type="nucleotide sequence ID" value="NZ_BAAAHK010000013.1"/>
</dbReference>